<reference evidence="1 3" key="1">
    <citation type="submission" date="2015-11" db="EMBL/GenBank/DDBJ databases">
        <title>Genomic analysis of 38 Legionella species identifies large and diverse effector repertoires.</title>
        <authorList>
            <person name="Burstein D."/>
            <person name="Amaro F."/>
            <person name="Zusman T."/>
            <person name="Lifshitz Z."/>
            <person name="Cohen O."/>
            <person name="Gilbert J.A."/>
            <person name="Pupko T."/>
            <person name="Shuman H.A."/>
            <person name="Segal G."/>
        </authorList>
    </citation>
    <scope>NUCLEOTIDE SEQUENCE [LARGE SCALE GENOMIC DNA]</scope>
    <source>
        <strain evidence="1 3">CDC#1407-AL-14</strain>
    </source>
</reference>
<dbReference type="Proteomes" id="UP000054735">
    <property type="component" value="Unassembled WGS sequence"/>
</dbReference>
<dbReference type="EMBL" id="LNXT01000048">
    <property type="protein sequence ID" value="KTC68209.1"/>
    <property type="molecule type" value="Genomic_DNA"/>
</dbReference>
<dbReference type="SUPFAM" id="SSF51905">
    <property type="entry name" value="FAD/NAD(P)-binding domain"/>
    <property type="match status" value="1"/>
</dbReference>
<evidence type="ECO:0000313" key="1">
    <source>
        <dbReference type="EMBL" id="KTC68209.1"/>
    </source>
</evidence>
<evidence type="ECO:0000313" key="2">
    <source>
        <dbReference type="EMBL" id="STX31080.1"/>
    </source>
</evidence>
<keyword evidence="3" id="KW-1185">Reference proteome</keyword>
<evidence type="ECO:0000313" key="3">
    <source>
        <dbReference type="Proteomes" id="UP000054735"/>
    </source>
</evidence>
<gene>
    <name evidence="1" type="ORF">Lbir_2811</name>
    <name evidence="2" type="ORF">NCTC12437_00850</name>
</gene>
<dbReference type="Proteomes" id="UP000255066">
    <property type="component" value="Unassembled WGS sequence"/>
</dbReference>
<name>A0A378I8M8_9GAMM</name>
<proteinExistence type="predicted"/>
<protein>
    <submittedName>
        <fullName evidence="2">Uncharacterized protein</fullName>
    </submittedName>
</protein>
<dbReference type="AlphaFoldDB" id="A0A378I8M8"/>
<reference evidence="2 4" key="2">
    <citation type="submission" date="2018-06" db="EMBL/GenBank/DDBJ databases">
        <authorList>
            <consortium name="Pathogen Informatics"/>
            <person name="Doyle S."/>
        </authorList>
    </citation>
    <scope>NUCLEOTIDE SEQUENCE [LARGE SCALE GENOMIC DNA]</scope>
    <source>
        <strain evidence="2 4">NCTC12437</strain>
    </source>
</reference>
<evidence type="ECO:0000313" key="4">
    <source>
        <dbReference type="Proteomes" id="UP000255066"/>
    </source>
</evidence>
<dbReference type="Gene3D" id="3.50.50.60">
    <property type="entry name" value="FAD/NAD(P)-binding domain"/>
    <property type="match status" value="1"/>
</dbReference>
<sequence length="620" mass="69076">MTKIVISGAGLGGLYTANRLINKGINPESIVIIDPRAGIYTRPGHINHRTFDKVERFTGINTAHSPAHHIKELERCMYKKLTSLGVSFAEESFIDLQPRTGSQESGVITQDKNGIQHVYPAAYVFDCSGKEAVVAQAVNRYQEKSNQAAAFTSTPLVDINPITNHLVAHVKISNHRFLNDFASAGSTEPVPMHYKQVSPEKNISIREELQKMGWSFEAFPTFYTYSQSGTDKLCLYMESPLNLPKQKQKEWINLMLRINSREHVSSYVKLKKSTTYEFKPRIMQFKSEPHVLNRAAFERSDLPTVLVGFDALKGFDYRTASGVDSGIDCFELMLNHIEIENGLIKHIDLQRINQSVSDYIHGEYKKALVSRLADRQNSINNGHEYFSRLYEKAAATLPASESKKKEYNDTAAQLAKQSATTLFSLLESRDKDKFKSIDALNKCLGAIIRAKTLLSASDTEGHHVINNNLQKVIQYLRLEIAALDIEAILAEGRVSRQRLTELCKSVKDNFNQLEGSFAHNTVQNKITALLERINRSSPSASLFMGTSATSLLGSPFPFLLTSLLSSPRSAPVPAIPSFFPSRAPTSTQGARSLISLILISSLLSSLDDDNEEDIPLTLSM</sequence>
<accession>A0A378I8M8</accession>
<dbReference type="STRING" id="28083.Lbir_2811"/>
<dbReference type="InterPro" id="IPR036188">
    <property type="entry name" value="FAD/NAD-bd_sf"/>
</dbReference>
<dbReference type="EMBL" id="UGNW01000001">
    <property type="protein sequence ID" value="STX31080.1"/>
    <property type="molecule type" value="Genomic_DNA"/>
</dbReference>
<organism evidence="2 4">
    <name type="scientific">Legionella birminghamensis</name>
    <dbReference type="NCBI Taxonomy" id="28083"/>
    <lineage>
        <taxon>Bacteria</taxon>
        <taxon>Pseudomonadati</taxon>
        <taxon>Pseudomonadota</taxon>
        <taxon>Gammaproteobacteria</taxon>
        <taxon>Legionellales</taxon>
        <taxon>Legionellaceae</taxon>
        <taxon>Legionella</taxon>
    </lineage>
</organism>